<dbReference type="CDD" id="cd08071">
    <property type="entry name" value="MPN_DUF2466"/>
    <property type="match status" value="1"/>
</dbReference>
<keyword evidence="5" id="KW-0482">Metalloprotease</keyword>
<dbReference type="InterPro" id="IPR025657">
    <property type="entry name" value="RadC_JAB"/>
</dbReference>
<comment type="similarity">
    <text evidence="6">Belongs to the UPF0758 family.</text>
</comment>
<dbReference type="SUPFAM" id="SSF47781">
    <property type="entry name" value="RuvA domain 2-like"/>
    <property type="match status" value="1"/>
</dbReference>
<dbReference type="InterPro" id="IPR010994">
    <property type="entry name" value="RuvA_2-like"/>
</dbReference>
<sequence length="225" mass="24522">MSITDWPETERPRERLIAQGAAALSDAELLAIFLRVGIRGKSAVDLARELMAHFGSLNGLFAASSEALQAIPGMGMAKYAQLQAVLEMSRRALGETMKERDMLGSPEAVRDWLRLRLAGLPHEVFMVLLLDAQNRLIDAVELFRGTLTQTSVYPREVVKLALAHNAAAVILAHNHPSGMAEPSHADELLTRSLKQALAVVDVRTLDHFVVAGTGRPLSFAERGLL</sequence>
<gene>
    <name evidence="8" type="primary">radC</name>
    <name evidence="8" type="ORF">GCM10025770_08940</name>
</gene>
<feature type="domain" description="MPN" evidence="7">
    <location>
        <begin position="102"/>
        <end position="225"/>
    </location>
</feature>
<dbReference type="Pfam" id="PF04002">
    <property type="entry name" value="RadC"/>
    <property type="match status" value="1"/>
</dbReference>
<evidence type="ECO:0000256" key="1">
    <source>
        <dbReference type="ARBA" id="ARBA00022670"/>
    </source>
</evidence>
<proteinExistence type="inferred from homology"/>
<evidence type="ECO:0000256" key="6">
    <source>
        <dbReference type="RuleBase" id="RU003797"/>
    </source>
</evidence>
<dbReference type="NCBIfam" id="NF000642">
    <property type="entry name" value="PRK00024.1"/>
    <property type="match status" value="1"/>
</dbReference>
<evidence type="ECO:0000256" key="3">
    <source>
        <dbReference type="ARBA" id="ARBA00022801"/>
    </source>
</evidence>
<evidence type="ECO:0000259" key="7">
    <source>
        <dbReference type="PROSITE" id="PS50249"/>
    </source>
</evidence>
<protein>
    <submittedName>
        <fullName evidence="8">DNA repair protein RadC</fullName>
    </submittedName>
</protein>
<evidence type="ECO:0000313" key="8">
    <source>
        <dbReference type="EMBL" id="GAA5160763.1"/>
    </source>
</evidence>
<keyword evidence="3" id="KW-0378">Hydrolase</keyword>
<reference evidence="9" key="1">
    <citation type="journal article" date="2019" name="Int. J. Syst. Evol. Microbiol.">
        <title>The Global Catalogue of Microorganisms (GCM) 10K type strain sequencing project: providing services to taxonomists for standard genome sequencing and annotation.</title>
        <authorList>
            <consortium name="The Broad Institute Genomics Platform"/>
            <consortium name="The Broad Institute Genome Sequencing Center for Infectious Disease"/>
            <person name="Wu L."/>
            <person name="Ma J."/>
        </authorList>
    </citation>
    <scope>NUCLEOTIDE SEQUENCE [LARGE SCALE GENOMIC DNA]</scope>
    <source>
        <strain evidence="9">JCM 18715</strain>
    </source>
</reference>
<keyword evidence="9" id="KW-1185">Reference proteome</keyword>
<evidence type="ECO:0000256" key="5">
    <source>
        <dbReference type="ARBA" id="ARBA00023049"/>
    </source>
</evidence>
<evidence type="ECO:0000313" key="9">
    <source>
        <dbReference type="Proteomes" id="UP001500547"/>
    </source>
</evidence>
<dbReference type="PROSITE" id="PS50249">
    <property type="entry name" value="MPN"/>
    <property type="match status" value="1"/>
</dbReference>
<name>A0ABP9QEU5_9RHOO</name>
<dbReference type="NCBIfam" id="TIGR00608">
    <property type="entry name" value="radc"/>
    <property type="match status" value="1"/>
</dbReference>
<evidence type="ECO:0000256" key="4">
    <source>
        <dbReference type="ARBA" id="ARBA00022833"/>
    </source>
</evidence>
<dbReference type="Gene3D" id="1.10.150.20">
    <property type="entry name" value="5' to 3' exonuclease, C-terminal subdomain"/>
    <property type="match status" value="1"/>
</dbReference>
<comment type="caution">
    <text evidence="8">The sequence shown here is derived from an EMBL/GenBank/DDBJ whole genome shotgun (WGS) entry which is preliminary data.</text>
</comment>
<accession>A0ABP9QEU5</accession>
<evidence type="ECO:0000256" key="2">
    <source>
        <dbReference type="ARBA" id="ARBA00022723"/>
    </source>
</evidence>
<dbReference type="EMBL" id="BAABLD010000005">
    <property type="protein sequence ID" value="GAA5160763.1"/>
    <property type="molecule type" value="Genomic_DNA"/>
</dbReference>
<keyword evidence="4" id="KW-0862">Zinc</keyword>
<dbReference type="InterPro" id="IPR020891">
    <property type="entry name" value="UPF0758_CS"/>
</dbReference>
<dbReference type="Pfam" id="PF20582">
    <property type="entry name" value="UPF0758_N"/>
    <property type="match status" value="1"/>
</dbReference>
<organism evidence="8 9">
    <name type="scientific">Viridibacterium curvum</name>
    <dbReference type="NCBI Taxonomy" id="1101404"/>
    <lineage>
        <taxon>Bacteria</taxon>
        <taxon>Pseudomonadati</taxon>
        <taxon>Pseudomonadota</taxon>
        <taxon>Betaproteobacteria</taxon>
        <taxon>Rhodocyclales</taxon>
        <taxon>Rhodocyclaceae</taxon>
        <taxon>Viridibacterium</taxon>
    </lineage>
</organism>
<keyword evidence="1" id="KW-0645">Protease</keyword>
<keyword evidence="2" id="KW-0479">Metal-binding</keyword>
<dbReference type="Gene3D" id="3.40.140.10">
    <property type="entry name" value="Cytidine Deaminase, domain 2"/>
    <property type="match status" value="1"/>
</dbReference>
<dbReference type="InterPro" id="IPR046778">
    <property type="entry name" value="UPF0758_N"/>
</dbReference>
<dbReference type="InterPro" id="IPR001405">
    <property type="entry name" value="UPF0758"/>
</dbReference>
<dbReference type="PANTHER" id="PTHR30471">
    <property type="entry name" value="DNA REPAIR PROTEIN RADC"/>
    <property type="match status" value="1"/>
</dbReference>
<dbReference type="PROSITE" id="PS01302">
    <property type="entry name" value="UPF0758"/>
    <property type="match status" value="1"/>
</dbReference>
<dbReference type="PANTHER" id="PTHR30471:SF3">
    <property type="entry name" value="UPF0758 PROTEIN YEES-RELATED"/>
    <property type="match status" value="1"/>
</dbReference>
<dbReference type="RefSeq" id="WP_345531664.1">
    <property type="nucleotide sequence ID" value="NZ_BAABLD010000005.1"/>
</dbReference>
<dbReference type="SUPFAM" id="SSF102712">
    <property type="entry name" value="JAB1/MPN domain"/>
    <property type="match status" value="1"/>
</dbReference>
<dbReference type="Proteomes" id="UP001500547">
    <property type="component" value="Unassembled WGS sequence"/>
</dbReference>
<dbReference type="InterPro" id="IPR037518">
    <property type="entry name" value="MPN"/>
</dbReference>